<keyword evidence="2" id="KW-1185">Reference proteome</keyword>
<evidence type="ECO:0000313" key="1">
    <source>
        <dbReference type="EMBL" id="GBP66371.1"/>
    </source>
</evidence>
<dbReference type="Proteomes" id="UP000299102">
    <property type="component" value="Unassembled WGS sequence"/>
</dbReference>
<evidence type="ECO:0000313" key="2">
    <source>
        <dbReference type="Proteomes" id="UP000299102"/>
    </source>
</evidence>
<reference evidence="1 2" key="1">
    <citation type="journal article" date="2019" name="Commun. Biol.">
        <title>The bagworm genome reveals a unique fibroin gene that provides high tensile strength.</title>
        <authorList>
            <person name="Kono N."/>
            <person name="Nakamura H."/>
            <person name="Ohtoshi R."/>
            <person name="Tomita M."/>
            <person name="Numata K."/>
            <person name="Arakawa K."/>
        </authorList>
    </citation>
    <scope>NUCLEOTIDE SEQUENCE [LARGE SCALE GENOMIC DNA]</scope>
</reference>
<name>A0A4C1XR77_EUMVA</name>
<comment type="caution">
    <text evidence="1">The sequence shown here is derived from an EMBL/GenBank/DDBJ whole genome shotgun (WGS) entry which is preliminary data.</text>
</comment>
<protein>
    <submittedName>
        <fullName evidence="1">Uncharacterized protein</fullName>
    </submittedName>
</protein>
<proteinExistence type="predicted"/>
<accession>A0A4C1XR77</accession>
<organism evidence="1 2">
    <name type="scientific">Eumeta variegata</name>
    <name type="common">Bagworm moth</name>
    <name type="synonym">Eumeta japonica</name>
    <dbReference type="NCBI Taxonomy" id="151549"/>
    <lineage>
        <taxon>Eukaryota</taxon>
        <taxon>Metazoa</taxon>
        <taxon>Ecdysozoa</taxon>
        <taxon>Arthropoda</taxon>
        <taxon>Hexapoda</taxon>
        <taxon>Insecta</taxon>
        <taxon>Pterygota</taxon>
        <taxon>Neoptera</taxon>
        <taxon>Endopterygota</taxon>
        <taxon>Lepidoptera</taxon>
        <taxon>Glossata</taxon>
        <taxon>Ditrysia</taxon>
        <taxon>Tineoidea</taxon>
        <taxon>Psychidae</taxon>
        <taxon>Oiketicinae</taxon>
        <taxon>Eumeta</taxon>
    </lineage>
</organism>
<gene>
    <name evidence="1" type="ORF">EVAR_88481_1</name>
</gene>
<dbReference type="EMBL" id="BGZK01000955">
    <property type="protein sequence ID" value="GBP66371.1"/>
    <property type="molecule type" value="Genomic_DNA"/>
</dbReference>
<dbReference type="AlphaFoldDB" id="A0A4C1XR77"/>
<sequence length="114" mass="12745">MREQTRLYTSPAAQVRLASCAAVRSIRLKSRTLPTAARRTSMDRRPQVKPAHIDDPLRALVRVVNPVGEEHPEASVCNLKSFPRRPGRRLAVRSVVSAQLRLHSASVKRGGRPY</sequence>